<dbReference type="InterPro" id="IPR051015">
    <property type="entry name" value="EvgA-like"/>
</dbReference>
<dbReference type="SUPFAM" id="SSF46894">
    <property type="entry name" value="C-terminal effector domain of the bipartite response regulators"/>
    <property type="match status" value="1"/>
</dbReference>
<protein>
    <submittedName>
        <fullName evidence="6">Response regulator transcription factor</fullName>
    </submittedName>
</protein>
<dbReference type="PANTHER" id="PTHR45566:SF2">
    <property type="entry name" value="NARL SUBFAMILY"/>
    <property type="match status" value="1"/>
</dbReference>
<gene>
    <name evidence="6" type="ORF">E7811_10385</name>
</gene>
<sequence>MRLLLADDQELVRDTIAAFLRTSPDLVVDTASDLQGAICAVREKGPYDLVLLDFMMPGMNGLNGIAQMRAEQGSKPVAILSGLSQRYVAEQALAMGAQGFLSKTMSTKSLIAAIRFMVAGEIYAPILMAPAANTVETRGPTGAALTPRETEVLRLLCAGQSNKEIARELQLQEMTVKLHVKALFRKIEARNRTHAAMIARENGLV</sequence>
<organism evidence="6 7">
    <name type="scientific">Aliigemmobacter aestuarii</name>
    <dbReference type="NCBI Taxonomy" id="1445661"/>
    <lineage>
        <taxon>Bacteria</taxon>
        <taxon>Pseudomonadati</taxon>
        <taxon>Pseudomonadota</taxon>
        <taxon>Alphaproteobacteria</taxon>
        <taxon>Rhodobacterales</taxon>
        <taxon>Paracoccaceae</taxon>
        <taxon>Aliigemmobacter</taxon>
    </lineage>
</organism>
<dbReference type="Proteomes" id="UP000309450">
    <property type="component" value="Unassembled WGS sequence"/>
</dbReference>
<dbReference type="SMART" id="SM00448">
    <property type="entry name" value="REC"/>
    <property type="match status" value="1"/>
</dbReference>
<dbReference type="SUPFAM" id="SSF52172">
    <property type="entry name" value="CheY-like"/>
    <property type="match status" value="1"/>
</dbReference>
<dbReference type="Gene3D" id="3.40.50.2300">
    <property type="match status" value="1"/>
</dbReference>
<dbReference type="InterPro" id="IPR058245">
    <property type="entry name" value="NreC/VraR/RcsB-like_REC"/>
</dbReference>
<dbReference type="PANTHER" id="PTHR45566">
    <property type="entry name" value="HTH-TYPE TRANSCRIPTIONAL REGULATOR YHJB-RELATED"/>
    <property type="match status" value="1"/>
</dbReference>
<dbReference type="InterPro" id="IPR001789">
    <property type="entry name" value="Sig_transdc_resp-reg_receiver"/>
</dbReference>
<dbReference type="GO" id="GO:0000160">
    <property type="term" value="P:phosphorelay signal transduction system"/>
    <property type="evidence" value="ECO:0007669"/>
    <property type="project" value="InterPro"/>
</dbReference>
<evidence type="ECO:0000256" key="2">
    <source>
        <dbReference type="ARBA" id="ARBA00023125"/>
    </source>
</evidence>
<dbReference type="OrthoDB" id="3679796at2"/>
<dbReference type="PROSITE" id="PS50043">
    <property type="entry name" value="HTH_LUXR_2"/>
    <property type="match status" value="1"/>
</dbReference>
<dbReference type="PROSITE" id="PS00622">
    <property type="entry name" value="HTH_LUXR_1"/>
    <property type="match status" value="1"/>
</dbReference>
<keyword evidence="1 3" id="KW-0597">Phosphoprotein</keyword>
<dbReference type="CDD" id="cd17535">
    <property type="entry name" value="REC_NarL-like"/>
    <property type="match status" value="1"/>
</dbReference>
<evidence type="ECO:0000313" key="7">
    <source>
        <dbReference type="Proteomes" id="UP000309450"/>
    </source>
</evidence>
<dbReference type="InterPro" id="IPR000792">
    <property type="entry name" value="Tscrpt_reg_LuxR_C"/>
</dbReference>
<comment type="caution">
    <text evidence="6">The sequence shown here is derived from an EMBL/GenBank/DDBJ whole genome shotgun (WGS) entry which is preliminary data.</text>
</comment>
<dbReference type="RefSeq" id="WP_136394561.1">
    <property type="nucleotide sequence ID" value="NZ_SSND01000002.1"/>
</dbReference>
<evidence type="ECO:0000256" key="1">
    <source>
        <dbReference type="ARBA" id="ARBA00022553"/>
    </source>
</evidence>
<dbReference type="PROSITE" id="PS50110">
    <property type="entry name" value="RESPONSE_REGULATORY"/>
    <property type="match status" value="1"/>
</dbReference>
<accession>A0A4S3MMP8</accession>
<reference evidence="6 7" key="1">
    <citation type="submission" date="2019-04" db="EMBL/GenBank/DDBJ databases">
        <title>Draft genome sequence of Gemmobacter aestuarii sp. nov.</title>
        <authorList>
            <person name="Hameed A."/>
            <person name="Lin S.-Y."/>
            <person name="Shahina M."/>
            <person name="Lai W.-A."/>
            <person name="Young C.-C."/>
        </authorList>
    </citation>
    <scope>NUCLEOTIDE SEQUENCE [LARGE SCALE GENOMIC DNA]</scope>
    <source>
        <strain evidence="6 7">CC-PW-75</strain>
    </source>
</reference>
<evidence type="ECO:0000259" key="4">
    <source>
        <dbReference type="PROSITE" id="PS50043"/>
    </source>
</evidence>
<proteinExistence type="predicted"/>
<dbReference type="CDD" id="cd06170">
    <property type="entry name" value="LuxR_C_like"/>
    <property type="match status" value="1"/>
</dbReference>
<feature type="modified residue" description="4-aspartylphosphate" evidence="3">
    <location>
        <position position="53"/>
    </location>
</feature>
<evidence type="ECO:0000256" key="3">
    <source>
        <dbReference type="PROSITE-ProRule" id="PRU00169"/>
    </source>
</evidence>
<dbReference type="InterPro" id="IPR016032">
    <property type="entry name" value="Sig_transdc_resp-reg_C-effctor"/>
</dbReference>
<dbReference type="EMBL" id="SSND01000002">
    <property type="protein sequence ID" value="THD83668.1"/>
    <property type="molecule type" value="Genomic_DNA"/>
</dbReference>
<dbReference type="AlphaFoldDB" id="A0A4S3MMP8"/>
<dbReference type="Pfam" id="PF00196">
    <property type="entry name" value="GerE"/>
    <property type="match status" value="1"/>
</dbReference>
<evidence type="ECO:0000313" key="6">
    <source>
        <dbReference type="EMBL" id="THD83668.1"/>
    </source>
</evidence>
<dbReference type="InterPro" id="IPR011006">
    <property type="entry name" value="CheY-like_superfamily"/>
</dbReference>
<feature type="domain" description="HTH luxR-type" evidence="4">
    <location>
        <begin position="138"/>
        <end position="203"/>
    </location>
</feature>
<dbReference type="GO" id="GO:0006355">
    <property type="term" value="P:regulation of DNA-templated transcription"/>
    <property type="evidence" value="ECO:0007669"/>
    <property type="project" value="InterPro"/>
</dbReference>
<name>A0A4S3MMP8_9RHOB</name>
<keyword evidence="7" id="KW-1185">Reference proteome</keyword>
<dbReference type="GO" id="GO:0003677">
    <property type="term" value="F:DNA binding"/>
    <property type="evidence" value="ECO:0007669"/>
    <property type="project" value="UniProtKB-KW"/>
</dbReference>
<evidence type="ECO:0000259" key="5">
    <source>
        <dbReference type="PROSITE" id="PS50110"/>
    </source>
</evidence>
<keyword evidence="2" id="KW-0238">DNA-binding</keyword>
<dbReference type="SMART" id="SM00421">
    <property type="entry name" value="HTH_LUXR"/>
    <property type="match status" value="1"/>
</dbReference>
<dbReference type="PRINTS" id="PR00038">
    <property type="entry name" value="HTHLUXR"/>
</dbReference>
<dbReference type="Pfam" id="PF00072">
    <property type="entry name" value="Response_reg"/>
    <property type="match status" value="1"/>
</dbReference>
<feature type="domain" description="Response regulatory" evidence="5">
    <location>
        <begin position="2"/>
        <end position="118"/>
    </location>
</feature>